<dbReference type="CDD" id="cd00028">
    <property type="entry name" value="B_lectin"/>
    <property type="match status" value="1"/>
</dbReference>
<dbReference type="PANTHER" id="PTHR47976">
    <property type="entry name" value="G-TYPE LECTIN S-RECEPTOR-LIKE SERINE/THREONINE-PROTEIN KINASE SD2-5"/>
    <property type="match status" value="1"/>
</dbReference>
<gene>
    <name evidence="4" type="ORF">Vau01_098840</name>
</gene>
<organism evidence="4 5">
    <name type="scientific">Virgisporangium aurantiacum</name>
    <dbReference type="NCBI Taxonomy" id="175570"/>
    <lineage>
        <taxon>Bacteria</taxon>
        <taxon>Bacillati</taxon>
        <taxon>Actinomycetota</taxon>
        <taxon>Actinomycetes</taxon>
        <taxon>Micromonosporales</taxon>
        <taxon>Micromonosporaceae</taxon>
        <taxon>Virgisporangium</taxon>
    </lineage>
</organism>
<dbReference type="SMART" id="SM00108">
    <property type="entry name" value="B_lectin"/>
    <property type="match status" value="3"/>
</dbReference>
<dbReference type="RefSeq" id="WP_204007977.1">
    <property type="nucleotide sequence ID" value="NZ_BOPG01000077.1"/>
</dbReference>
<feature type="domain" description="Bulb-type lectin" evidence="3">
    <location>
        <begin position="256"/>
        <end position="365"/>
    </location>
</feature>
<dbReference type="PROSITE" id="PS50927">
    <property type="entry name" value="BULB_LECTIN"/>
    <property type="match status" value="3"/>
</dbReference>
<dbReference type="Proteomes" id="UP000612585">
    <property type="component" value="Unassembled WGS sequence"/>
</dbReference>
<keyword evidence="1" id="KW-0732">Signal</keyword>
<dbReference type="InterPro" id="IPR001480">
    <property type="entry name" value="Bulb-type_lectin_dom"/>
</dbReference>
<dbReference type="InterPro" id="IPR051343">
    <property type="entry name" value="G-type_lectin_kinases/EP1-like"/>
</dbReference>
<proteinExistence type="predicted"/>
<feature type="domain" description="Bulb-type lectin" evidence="3">
    <location>
        <begin position="34"/>
        <end position="142"/>
    </location>
</feature>
<protein>
    <recommendedName>
        <fullName evidence="3">Bulb-type lectin domain-containing protein</fullName>
    </recommendedName>
</protein>
<feature type="domain" description="Bulb-type lectin" evidence="3">
    <location>
        <begin position="144"/>
        <end position="253"/>
    </location>
</feature>
<accession>A0A8J4E5R4</accession>
<dbReference type="Gene3D" id="2.90.10.30">
    <property type="match status" value="1"/>
</dbReference>
<dbReference type="InterPro" id="IPR036426">
    <property type="entry name" value="Bulb-type_lectin_dom_sf"/>
</dbReference>
<evidence type="ECO:0000256" key="1">
    <source>
        <dbReference type="ARBA" id="ARBA00022729"/>
    </source>
</evidence>
<dbReference type="EMBL" id="BOPG01000077">
    <property type="protein sequence ID" value="GIJ62368.1"/>
    <property type="molecule type" value="Genomic_DNA"/>
</dbReference>
<name>A0A8J4E5R4_9ACTN</name>
<dbReference type="SUPFAM" id="SSF51110">
    <property type="entry name" value="alpha-D-mannose-specific plant lectins"/>
    <property type="match status" value="3"/>
</dbReference>
<reference evidence="4" key="1">
    <citation type="submission" date="2021-01" db="EMBL/GenBank/DDBJ databases">
        <title>Whole genome shotgun sequence of Virgisporangium aurantiacum NBRC 16421.</title>
        <authorList>
            <person name="Komaki H."/>
            <person name="Tamura T."/>
        </authorList>
    </citation>
    <scope>NUCLEOTIDE SEQUENCE</scope>
    <source>
        <strain evidence="4">NBRC 16421</strain>
    </source>
</reference>
<evidence type="ECO:0000313" key="4">
    <source>
        <dbReference type="EMBL" id="GIJ62368.1"/>
    </source>
</evidence>
<comment type="caution">
    <text evidence="4">The sequence shown here is derived from an EMBL/GenBank/DDBJ whole genome shotgun (WGS) entry which is preliminary data.</text>
</comment>
<evidence type="ECO:0000259" key="3">
    <source>
        <dbReference type="PROSITE" id="PS50927"/>
    </source>
</evidence>
<feature type="region of interest" description="Disordered" evidence="2">
    <location>
        <begin position="1"/>
        <end position="34"/>
    </location>
</feature>
<evidence type="ECO:0000256" key="2">
    <source>
        <dbReference type="SAM" id="MobiDB-lite"/>
    </source>
</evidence>
<dbReference type="AlphaFoldDB" id="A0A8J4E5R4"/>
<sequence length="368" mass="38881">MSDNGPGAAAAGQAPAVEETPKEEALSQPAASVTSKVTPGTRFVVGQALTSPNGQHKLVMQADGNLVLLDSGKPVWSTQTADNPGGRAEFQADGNLVVRAANDKPTFYTATGKNRGTLLAVQNDGNVVIYDSAGKGIWASKVQSMKIYPDQALHGGQTRTSADGAYRLSQQLDGNLVVEQMSPKKPLWSSQTHGNPGAYTIMGGDGNLVVYSKDEKPIWVSGTKSPGSIFMMQTDGNAVIRSADNKGIWGTTTNGISQLTKGQTMRPGQSRVSRNGQYRLQQQTDGNLVLVHTQRGPIWSSNTARSTGARAVMQHDGNFVVQDPDNKAVFASGTDGTGASFVLVQDDGNVVVYDTANKALWSTRTTGK</sequence>
<evidence type="ECO:0000313" key="5">
    <source>
        <dbReference type="Proteomes" id="UP000612585"/>
    </source>
</evidence>
<dbReference type="PANTHER" id="PTHR47976:SF115">
    <property type="entry name" value="RECEPTOR-LIKE SERINE_THREONINE-PROTEIN KINASE"/>
    <property type="match status" value="1"/>
</dbReference>
<keyword evidence="5" id="KW-1185">Reference proteome</keyword>
<feature type="compositionally biased region" description="Low complexity" evidence="2">
    <location>
        <begin position="1"/>
        <end position="16"/>
    </location>
</feature>
<dbReference type="Gene3D" id="2.90.10.10">
    <property type="entry name" value="Bulb-type lectin domain"/>
    <property type="match status" value="4"/>
</dbReference>